<evidence type="ECO:0000256" key="6">
    <source>
        <dbReference type="ARBA" id="ARBA00012720"/>
    </source>
</evidence>
<evidence type="ECO:0000256" key="19">
    <source>
        <dbReference type="ARBA" id="ARBA00044632"/>
    </source>
</evidence>
<evidence type="ECO:0000256" key="16">
    <source>
        <dbReference type="ARBA" id="ARBA00023268"/>
    </source>
</evidence>
<dbReference type="InterPro" id="IPR000214">
    <property type="entry name" value="Znf_DNA_glyclase/AP_lyase"/>
</dbReference>
<dbReference type="OrthoDB" id="9800855at2"/>
<dbReference type="RefSeq" id="WP_145219526.1">
    <property type="nucleotide sequence ID" value="NZ_CP036269.1"/>
</dbReference>
<dbReference type="PANTHER" id="PTHR22993:SF9">
    <property type="entry name" value="FORMAMIDOPYRIMIDINE-DNA GLYCOSYLASE"/>
    <property type="match status" value="1"/>
</dbReference>
<evidence type="ECO:0000256" key="18">
    <source>
        <dbReference type="ARBA" id="ARBA00030638"/>
    </source>
</evidence>
<dbReference type="GO" id="GO:0006284">
    <property type="term" value="P:base-excision repair"/>
    <property type="evidence" value="ECO:0007669"/>
    <property type="project" value="InterPro"/>
</dbReference>
<protein>
    <recommendedName>
        <fullName evidence="7">Formamidopyrimidine-DNA glycosylase</fullName>
        <ecNumber evidence="5">3.2.2.23</ecNumber>
        <ecNumber evidence="6">4.2.99.18</ecNumber>
    </recommendedName>
    <alternativeName>
        <fullName evidence="18">DNA-(apurinic or apyrimidinic site) lyase MutM</fullName>
    </alternativeName>
</protein>
<dbReference type="InterPro" id="IPR010663">
    <property type="entry name" value="Znf_FPG/IleRS"/>
</dbReference>
<proteinExistence type="inferred from homology"/>
<keyword evidence="15" id="KW-0456">Lyase</keyword>
<keyword evidence="8" id="KW-0479">Metal-binding</keyword>
<dbReference type="SUPFAM" id="SSF57716">
    <property type="entry name" value="Glucocorticoid receptor-like (DNA-binding domain)"/>
    <property type="match status" value="1"/>
</dbReference>
<keyword evidence="13" id="KW-0238">DNA-binding</keyword>
<comment type="catalytic activity">
    <reaction evidence="1">
        <text>Hydrolysis of DNA containing ring-opened 7-methylguanine residues, releasing 2,6-diamino-4-hydroxy-5-(N-methyl)formamidopyrimidine.</text>
        <dbReference type="EC" id="3.2.2.23"/>
    </reaction>
</comment>
<dbReference type="SMART" id="SM00898">
    <property type="entry name" value="Fapy_DNA_glyco"/>
    <property type="match status" value="1"/>
</dbReference>
<evidence type="ECO:0000256" key="5">
    <source>
        <dbReference type="ARBA" id="ARBA00012024"/>
    </source>
</evidence>
<evidence type="ECO:0000256" key="3">
    <source>
        <dbReference type="ARBA" id="ARBA00009409"/>
    </source>
</evidence>
<dbReference type="Proteomes" id="UP000317171">
    <property type="component" value="Chromosome"/>
</dbReference>
<dbReference type="EC" id="3.2.2.23" evidence="5"/>
<reference evidence="23 24" key="1">
    <citation type="submission" date="2019-02" db="EMBL/GenBank/DDBJ databases">
        <title>Deep-cultivation of Planctomycetes and their phenomic and genomic characterization uncovers novel biology.</title>
        <authorList>
            <person name="Wiegand S."/>
            <person name="Jogler M."/>
            <person name="Boedeker C."/>
            <person name="Pinto D."/>
            <person name="Vollmers J."/>
            <person name="Rivas-Marin E."/>
            <person name="Kohn T."/>
            <person name="Peeters S.H."/>
            <person name="Heuer A."/>
            <person name="Rast P."/>
            <person name="Oberbeckmann S."/>
            <person name="Bunk B."/>
            <person name="Jeske O."/>
            <person name="Meyerdierks A."/>
            <person name="Storesund J.E."/>
            <person name="Kallscheuer N."/>
            <person name="Luecker S."/>
            <person name="Lage O.M."/>
            <person name="Pohl T."/>
            <person name="Merkel B.J."/>
            <person name="Hornburger P."/>
            <person name="Mueller R.-W."/>
            <person name="Bruemmer F."/>
            <person name="Labrenz M."/>
            <person name="Spormann A.M."/>
            <person name="Op den Camp H."/>
            <person name="Overmann J."/>
            <person name="Amann R."/>
            <person name="Jetten M.S.M."/>
            <person name="Mascher T."/>
            <person name="Medema M.H."/>
            <person name="Devos D.P."/>
            <person name="Kaster A.-K."/>
            <person name="Ovreas L."/>
            <person name="Rohde M."/>
            <person name="Galperin M.Y."/>
            <person name="Jogler C."/>
        </authorList>
    </citation>
    <scope>NUCLEOTIDE SEQUENCE [LARGE SCALE GENOMIC DNA]</scope>
    <source>
        <strain evidence="23 24">Pan241w</strain>
    </source>
</reference>
<dbReference type="Pfam" id="PF06827">
    <property type="entry name" value="zf-FPG_IleRS"/>
    <property type="match status" value="1"/>
</dbReference>
<keyword evidence="10 20" id="KW-0863">Zinc-finger</keyword>
<dbReference type="KEGG" id="gaz:Pan241w_43390"/>
<feature type="domain" description="FPG-type" evidence="21">
    <location>
        <begin position="244"/>
        <end position="279"/>
    </location>
</feature>
<dbReference type="GO" id="GO:0140078">
    <property type="term" value="F:class I DNA-(apurinic or apyrimidinic site) endonuclease activity"/>
    <property type="evidence" value="ECO:0007669"/>
    <property type="project" value="UniProtKB-EC"/>
</dbReference>
<organism evidence="23 24">
    <name type="scientific">Gimesia alba</name>
    <dbReference type="NCBI Taxonomy" id="2527973"/>
    <lineage>
        <taxon>Bacteria</taxon>
        <taxon>Pseudomonadati</taxon>
        <taxon>Planctomycetota</taxon>
        <taxon>Planctomycetia</taxon>
        <taxon>Planctomycetales</taxon>
        <taxon>Planctomycetaceae</taxon>
        <taxon>Gimesia</taxon>
    </lineage>
</organism>
<evidence type="ECO:0000259" key="21">
    <source>
        <dbReference type="PROSITE" id="PS51066"/>
    </source>
</evidence>
<dbReference type="Gene3D" id="3.20.190.10">
    <property type="entry name" value="MutM-like, N-terminal"/>
    <property type="match status" value="1"/>
</dbReference>
<feature type="domain" description="Formamidopyrimidine-DNA glycosylase catalytic" evidence="22">
    <location>
        <begin position="2"/>
        <end position="119"/>
    </location>
</feature>
<dbReference type="SMART" id="SM01232">
    <property type="entry name" value="H2TH"/>
    <property type="match status" value="1"/>
</dbReference>
<dbReference type="EMBL" id="CP036269">
    <property type="protein sequence ID" value="QDT44231.1"/>
    <property type="molecule type" value="Genomic_DNA"/>
</dbReference>
<dbReference type="NCBIfam" id="NF002211">
    <property type="entry name" value="PRK01103.1"/>
    <property type="match status" value="1"/>
</dbReference>
<comment type="catalytic activity">
    <reaction evidence="19">
        <text>2'-deoxyribonucleotide-(2'-deoxyribose 5'-phosphate)-2'-deoxyribonucleotide-DNA = a 3'-end 2'-deoxyribonucleotide-(2,3-dehydro-2,3-deoxyribose 5'-phosphate)-DNA + a 5'-end 5'-phospho-2'-deoxyribonucleoside-DNA + H(+)</text>
        <dbReference type="Rhea" id="RHEA:66592"/>
        <dbReference type="Rhea" id="RHEA-COMP:13180"/>
        <dbReference type="Rhea" id="RHEA-COMP:16897"/>
        <dbReference type="Rhea" id="RHEA-COMP:17067"/>
        <dbReference type="ChEBI" id="CHEBI:15378"/>
        <dbReference type="ChEBI" id="CHEBI:136412"/>
        <dbReference type="ChEBI" id="CHEBI:157695"/>
        <dbReference type="ChEBI" id="CHEBI:167181"/>
        <dbReference type="EC" id="4.2.99.18"/>
    </reaction>
</comment>
<evidence type="ECO:0000256" key="2">
    <source>
        <dbReference type="ARBA" id="ARBA00001947"/>
    </source>
</evidence>
<dbReference type="InterPro" id="IPR035937">
    <property type="entry name" value="FPG_N"/>
</dbReference>
<evidence type="ECO:0000256" key="7">
    <source>
        <dbReference type="ARBA" id="ARBA00016240"/>
    </source>
</evidence>
<dbReference type="AlphaFoldDB" id="A0A517RK35"/>
<dbReference type="NCBIfam" id="TIGR00577">
    <property type="entry name" value="fpg"/>
    <property type="match status" value="1"/>
</dbReference>
<keyword evidence="11 23" id="KW-0378">Hydrolase</keyword>
<evidence type="ECO:0000256" key="10">
    <source>
        <dbReference type="ARBA" id="ARBA00022771"/>
    </source>
</evidence>
<evidence type="ECO:0000256" key="11">
    <source>
        <dbReference type="ARBA" id="ARBA00022801"/>
    </source>
</evidence>
<dbReference type="CDD" id="cd08966">
    <property type="entry name" value="EcFpg-like_N"/>
    <property type="match status" value="1"/>
</dbReference>
<keyword evidence="14" id="KW-0234">DNA repair</keyword>
<dbReference type="Pfam" id="PF06831">
    <property type="entry name" value="H2TH"/>
    <property type="match status" value="1"/>
</dbReference>
<evidence type="ECO:0000259" key="22">
    <source>
        <dbReference type="PROSITE" id="PS51068"/>
    </source>
</evidence>
<comment type="similarity">
    <text evidence="3">Belongs to the FPG family.</text>
</comment>
<dbReference type="GO" id="GO:0003684">
    <property type="term" value="F:damaged DNA binding"/>
    <property type="evidence" value="ECO:0007669"/>
    <property type="project" value="InterPro"/>
</dbReference>
<evidence type="ECO:0000256" key="15">
    <source>
        <dbReference type="ARBA" id="ARBA00023239"/>
    </source>
</evidence>
<dbReference type="Pfam" id="PF01149">
    <property type="entry name" value="Fapy_DNA_glyco"/>
    <property type="match status" value="1"/>
</dbReference>
<evidence type="ECO:0000256" key="12">
    <source>
        <dbReference type="ARBA" id="ARBA00022833"/>
    </source>
</evidence>
<evidence type="ECO:0000256" key="20">
    <source>
        <dbReference type="PROSITE-ProRule" id="PRU00391"/>
    </source>
</evidence>
<dbReference type="PANTHER" id="PTHR22993">
    <property type="entry name" value="FORMAMIDOPYRIMIDINE-DNA GLYCOSYLASE"/>
    <property type="match status" value="1"/>
</dbReference>
<accession>A0A517RK35</accession>
<dbReference type="Gene3D" id="1.10.8.50">
    <property type="match status" value="1"/>
</dbReference>
<name>A0A517RK35_9PLAN</name>
<dbReference type="PROSITE" id="PS51066">
    <property type="entry name" value="ZF_FPG_2"/>
    <property type="match status" value="1"/>
</dbReference>
<evidence type="ECO:0000256" key="13">
    <source>
        <dbReference type="ARBA" id="ARBA00023125"/>
    </source>
</evidence>
<comment type="subunit">
    <text evidence="4">Monomer.</text>
</comment>
<dbReference type="InterPro" id="IPR015886">
    <property type="entry name" value="H2TH_FPG"/>
</dbReference>
<dbReference type="SUPFAM" id="SSF46946">
    <property type="entry name" value="S13-like H2TH domain"/>
    <property type="match status" value="1"/>
</dbReference>
<evidence type="ECO:0000256" key="9">
    <source>
        <dbReference type="ARBA" id="ARBA00022763"/>
    </source>
</evidence>
<dbReference type="GO" id="GO:0034039">
    <property type="term" value="F:8-oxo-7,8-dihydroguanine DNA N-glycosylase activity"/>
    <property type="evidence" value="ECO:0007669"/>
    <property type="project" value="TreeGrafter"/>
</dbReference>
<keyword evidence="9" id="KW-0227">DNA damage</keyword>
<dbReference type="SUPFAM" id="SSF81624">
    <property type="entry name" value="N-terminal domain of MutM-like DNA repair proteins"/>
    <property type="match status" value="1"/>
</dbReference>
<sequence length="282" mass="32048">MPELPEVETMVRGIREAVEGRQITEFRKCPCSCKPLTMTPSFKTMQTRALNQTVIAVRRLAKRVILDLENESSFVIEPRMTGLMLLSDPPDVEHLRLEWRLKKGRSQHSLWFWDRRGLGTVRLYRKAELKTALGPEKLGPDALLITLKELKQRCAATSRAIKVALLDQKLVAGIGNLYASEILHVSRIHPERTANQLTDSEIKTMHQAIKRILKTAIRYEGSTLGDGTYRNALNQSGSYQNQHRVYSREGERCGSCKGAEIVRIVQAQRSTFYCPCCQVVQQ</sequence>
<evidence type="ECO:0000313" key="24">
    <source>
        <dbReference type="Proteomes" id="UP000317171"/>
    </source>
</evidence>
<dbReference type="FunFam" id="1.10.8.50:FF:000003">
    <property type="entry name" value="Formamidopyrimidine-DNA glycosylase"/>
    <property type="match status" value="1"/>
</dbReference>
<comment type="cofactor">
    <cofactor evidence="2">
        <name>Zn(2+)</name>
        <dbReference type="ChEBI" id="CHEBI:29105"/>
    </cofactor>
</comment>
<keyword evidence="17 23" id="KW-0326">Glycosidase</keyword>
<evidence type="ECO:0000313" key="23">
    <source>
        <dbReference type="EMBL" id="QDT44231.1"/>
    </source>
</evidence>
<dbReference type="InterPro" id="IPR010979">
    <property type="entry name" value="Ribosomal_uS13-like_H2TH"/>
</dbReference>
<dbReference type="GO" id="GO:0008270">
    <property type="term" value="F:zinc ion binding"/>
    <property type="evidence" value="ECO:0007669"/>
    <property type="project" value="UniProtKB-KW"/>
</dbReference>
<evidence type="ECO:0000256" key="17">
    <source>
        <dbReference type="ARBA" id="ARBA00023295"/>
    </source>
</evidence>
<keyword evidence="24" id="KW-1185">Reference proteome</keyword>
<gene>
    <name evidence="23" type="primary">mutM</name>
    <name evidence="23" type="ORF">Pan241w_43390</name>
</gene>
<dbReference type="InterPro" id="IPR020629">
    <property type="entry name" value="FPG_Glyclase"/>
</dbReference>
<dbReference type="EC" id="4.2.99.18" evidence="6"/>
<evidence type="ECO:0000256" key="4">
    <source>
        <dbReference type="ARBA" id="ARBA00011245"/>
    </source>
</evidence>
<evidence type="ECO:0000256" key="14">
    <source>
        <dbReference type="ARBA" id="ARBA00023204"/>
    </source>
</evidence>
<dbReference type="PROSITE" id="PS51068">
    <property type="entry name" value="FPG_CAT"/>
    <property type="match status" value="1"/>
</dbReference>
<evidence type="ECO:0000256" key="8">
    <source>
        <dbReference type="ARBA" id="ARBA00022723"/>
    </source>
</evidence>
<keyword evidence="16" id="KW-0511">Multifunctional enzyme</keyword>
<dbReference type="InterPro" id="IPR012319">
    <property type="entry name" value="FPG_cat"/>
</dbReference>
<keyword evidence="12" id="KW-0862">Zinc</keyword>
<evidence type="ECO:0000256" key="1">
    <source>
        <dbReference type="ARBA" id="ARBA00001668"/>
    </source>
</evidence>